<evidence type="ECO:0000313" key="2">
    <source>
        <dbReference type="EMBL" id="MFB9761503.1"/>
    </source>
</evidence>
<keyword evidence="1" id="KW-0812">Transmembrane</keyword>
<dbReference type="RefSeq" id="WP_129728493.1">
    <property type="nucleotide sequence ID" value="NZ_JAPCYI010000001.1"/>
</dbReference>
<name>A0ABV5WM49_9BACI</name>
<feature type="transmembrane region" description="Helical" evidence="1">
    <location>
        <begin position="32"/>
        <end position="55"/>
    </location>
</feature>
<organism evidence="2 3">
    <name type="scientific">Ectobacillus funiculus</name>
    <dbReference type="NCBI Taxonomy" id="137993"/>
    <lineage>
        <taxon>Bacteria</taxon>
        <taxon>Bacillati</taxon>
        <taxon>Bacillota</taxon>
        <taxon>Bacilli</taxon>
        <taxon>Bacillales</taxon>
        <taxon>Bacillaceae</taxon>
        <taxon>Ectobacillus</taxon>
    </lineage>
</organism>
<proteinExistence type="predicted"/>
<keyword evidence="1" id="KW-0472">Membrane</keyword>
<protein>
    <recommendedName>
        <fullName evidence="4">DUF1146 domain-containing protein</fullName>
    </recommendedName>
</protein>
<accession>A0ABV5WM49</accession>
<evidence type="ECO:0000313" key="3">
    <source>
        <dbReference type="Proteomes" id="UP001589609"/>
    </source>
</evidence>
<dbReference type="Proteomes" id="UP001589609">
    <property type="component" value="Unassembled WGS sequence"/>
</dbReference>
<dbReference type="EMBL" id="JBHMAF010000194">
    <property type="protein sequence ID" value="MFB9761503.1"/>
    <property type="molecule type" value="Genomic_DNA"/>
</dbReference>
<reference evidence="2 3" key="1">
    <citation type="submission" date="2024-09" db="EMBL/GenBank/DDBJ databases">
        <authorList>
            <person name="Sun Q."/>
            <person name="Mori K."/>
        </authorList>
    </citation>
    <scope>NUCLEOTIDE SEQUENCE [LARGE SCALE GENOMIC DNA]</scope>
    <source>
        <strain evidence="2 3">JCM 11201</strain>
    </source>
</reference>
<keyword evidence="3" id="KW-1185">Reference proteome</keyword>
<evidence type="ECO:0008006" key="4">
    <source>
        <dbReference type="Google" id="ProtNLM"/>
    </source>
</evidence>
<evidence type="ECO:0000256" key="1">
    <source>
        <dbReference type="SAM" id="Phobius"/>
    </source>
</evidence>
<gene>
    <name evidence="2" type="ORF">ACFFMS_24985</name>
</gene>
<keyword evidence="1" id="KW-1133">Transmembrane helix</keyword>
<comment type="caution">
    <text evidence="2">The sequence shown here is derived from an EMBL/GenBank/DDBJ whole genome shotgun (WGS) entry which is preliminary data.</text>
</comment>
<sequence>MIKVIMIIVFFMLLAARDVPQLIKNKKYRKDLLIYSCLMLIGLILSILAAFHIYLPIWVQS</sequence>